<proteinExistence type="predicted"/>
<evidence type="ECO:0000313" key="1">
    <source>
        <dbReference type="EMBL" id="MBF4765143.1"/>
    </source>
</evidence>
<dbReference type="EMBL" id="JADKPN010000013">
    <property type="protein sequence ID" value="MBF4765143.1"/>
    <property type="molecule type" value="Genomic_DNA"/>
</dbReference>
<organism evidence="1 2">
    <name type="scientific">Nocardioides islandensis</name>
    <dbReference type="NCBI Taxonomy" id="433663"/>
    <lineage>
        <taxon>Bacteria</taxon>
        <taxon>Bacillati</taxon>
        <taxon>Actinomycetota</taxon>
        <taxon>Actinomycetes</taxon>
        <taxon>Propionibacteriales</taxon>
        <taxon>Nocardioidaceae</taxon>
        <taxon>Nocardioides</taxon>
    </lineage>
</organism>
<sequence length="45" mass="5054">MTSQLYLARGIAAGMIHSDQDPAVVRSAEIALAQERRSRRMLRAR</sequence>
<keyword evidence="2" id="KW-1185">Reference proteome</keyword>
<dbReference type="Proteomes" id="UP000640489">
    <property type="component" value="Unassembled WGS sequence"/>
</dbReference>
<dbReference type="AlphaFoldDB" id="A0A930VHU4"/>
<evidence type="ECO:0000313" key="2">
    <source>
        <dbReference type="Proteomes" id="UP000640489"/>
    </source>
</evidence>
<gene>
    <name evidence="1" type="ORF">ISU07_18590</name>
</gene>
<name>A0A930VHU4_9ACTN</name>
<reference evidence="1" key="1">
    <citation type="submission" date="2020-11" db="EMBL/GenBank/DDBJ databases">
        <title>Nocardioides sp. nov., isolated from Soil of Cynanchum wilfordii Hemsley rhizosphere.</title>
        <authorList>
            <person name="Lee J.-S."/>
            <person name="Suh M.K."/>
            <person name="Kim J.-S."/>
        </authorList>
    </citation>
    <scope>NUCLEOTIDE SEQUENCE</scope>
    <source>
        <strain evidence="1">KCTC 19275</strain>
    </source>
</reference>
<dbReference type="RefSeq" id="WP_194708330.1">
    <property type="nucleotide sequence ID" value="NZ_JADKPN010000013.1"/>
</dbReference>
<protein>
    <submittedName>
        <fullName evidence="1">Uncharacterized protein</fullName>
    </submittedName>
</protein>
<accession>A0A930VHU4</accession>
<comment type="caution">
    <text evidence="1">The sequence shown here is derived from an EMBL/GenBank/DDBJ whole genome shotgun (WGS) entry which is preliminary data.</text>
</comment>